<organism evidence="2 3">
    <name type="scientific">Auricularia subglabra (strain TFB-10046 / SS5)</name>
    <name type="common">White-rot fungus</name>
    <name type="synonym">Auricularia delicata (strain TFB10046)</name>
    <dbReference type="NCBI Taxonomy" id="717982"/>
    <lineage>
        <taxon>Eukaryota</taxon>
        <taxon>Fungi</taxon>
        <taxon>Dikarya</taxon>
        <taxon>Basidiomycota</taxon>
        <taxon>Agaricomycotina</taxon>
        <taxon>Agaricomycetes</taxon>
        <taxon>Auriculariales</taxon>
        <taxon>Auriculariaceae</taxon>
        <taxon>Auricularia</taxon>
    </lineage>
</organism>
<evidence type="ECO:0000313" key="3">
    <source>
        <dbReference type="Proteomes" id="UP000006514"/>
    </source>
</evidence>
<keyword evidence="3" id="KW-1185">Reference proteome</keyword>
<evidence type="ECO:0000313" key="2">
    <source>
        <dbReference type="EMBL" id="EJD32167.1"/>
    </source>
</evidence>
<dbReference type="EMBL" id="JH689258">
    <property type="protein sequence ID" value="EJD32167.1"/>
    <property type="molecule type" value="Genomic_DNA"/>
</dbReference>
<feature type="region of interest" description="Disordered" evidence="1">
    <location>
        <begin position="26"/>
        <end position="92"/>
    </location>
</feature>
<proteinExistence type="predicted"/>
<dbReference type="Proteomes" id="UP000006514">
    <property type="component" value="Unassembled WGS sequence"/>
</dbReference>
<feature type="compositionally biased region" description="Low complexity" evidence="1">
    <location>
        <begin position="43"/>
        <end position="59"/>
    </location>
</feature>
<accession>J0D0T0</accession>
<name>J0D0T0_AURST</name>
<evidence type="ECO:0000256" key="1">
    <source>
        <dbReference type="SAM" id="MobiDB-lite"/>
    </source>
</evidence>
<sequence length="166" mass="18002">MPSAVAALVSLAFPLDRVFCPHGASTDIGTLSGAKRSPHLTTPRTPRSFLLPSRRSSGLRSREAAIRIVPRRAADSPPPLAAPSCRPEHRPRVSRLPAVSVPHHRDCAPSTVLDHLAGTERPLPWSAMAGPRDSMNWESLGPGGRSFVAIIRVPAERRLTPRVVRR</sequence>
<dbReference type="InParanoid" id="J0D0T0"/>
<protein>
    <submittedName>
        <fullName evidence="2">Uncharacterized protein</fullName>
    </submittedName>
</protein>
<dbReference type="KEGG" id="adl:AURDEDRAFT_178805"/>
<gene>
    <name evidence="2" type="ORF">AURDEDRAFT_178805</name>
</gene>
<dbReference type="AlphaFoldDB" id="J0D0T0"/>
<reference evidence="3" key="1">
    <citation type="journal article" date="2012" name="Science">
        <title>The Paleozoic origin of enzymatic lignin decomposition reconstructed from 31 fungal genomes.</title>
        <authorList>
            <person name="Floudas D."/>
            <person name="Binder M."/>
            <person name="Riley R."/>
            <person name="Barry K."/>
            <person name="Blanchette R.A."/>
            <person name="Henrissat B."/>
            <person name="Martinez A.T."/>
            <person name="Otillar R."/>
            <person name="Spatafora J.W."/>
            <person name="Yadav J.S."/>
            <person name="Aerts A."/>
            <person name="Benoit I."/>
            <person name="Boyd A."/>
            <person name="Carlson A."/>
            <person name="Copeland A."/>
            <person name="Coutinho P.M."/>
            <person name="de Vries R.P."/>
            <person name="Ferreira P."/>
            <person name="Findley K."/>
            <person name="Foster B."/>
            <person name="Gaskell J."/>
            <person name="Glotzer D."/>
            <person name="Gorecki P."/>
            <person name="Heitman J."/>
            <person name="Hesse C."/>
            <person name="Hori C."/>
            <person name="Igarashi K."/>
            <person name="Jurgens J.A."/>
            <person name="Kallen N."/>
            <person name="Kersten P."/>
            <person name="Kohler A."/>
            <person name="Kuees U."/>
            <person name="Kumar T.K.A."/>
            <person name="Kuo A."/>
            <person name="LaButti K."/>
            <person name="Larrondo L.F."/>
            <person name="Lindquist E."/>
            <person name="Ling A."/>
            <person name="Lombard V."/>
            <person name="Lucas S."/>
            <person name="Lundell T."/>
            <person name="Martin R."/>
            <person name="McLaughlin D.J."/>
            <person name="Morgenstern I."/>
            <person name="Morin E."/>
            <person name="Murat C."/>
            <person name="Nagy L.G."/>
            <person name="Nolan M."/>
            <person name="Ohm R.A."/>
            <person name="Patyshakuliyeva A."/>
            <person name="Rokas A."/>
            <person name="Ruiz-Duenas F.J."/>
            <person name="Sabat G."/>
            <person name="Salamov A."/>
            <person name="Samejima M."/>
            <person name="Schmutz J."/>
            <person name="Slot J.C."/>
            <person name="St John F."/>
            <person name="Stenlid J."/>
            <person name="Sun H."/>
            <person name="Sun S."/>
            <person name="Syed K."/>
            <person name="Tsang A."/>
            <person name="Wiebenga A."/>
            <person name="Young D."/>
            <person name="Pisabarro A."/>
            <person name="Eastwood D.C."/>
            <person name="Martin F."/>
            <person name="Cullen D."/>
            <person name="Grigoriev I.V."/>
            <person name="Hibbett D.S."/>
        </authorList>
    </citation>
    <scope>NUCLEOTIDE SEQUENCE [LARGE SCALE GENOMIC DNA]</scope>
    <source>
        <strain evidence="3">TFB10046</strain>
    </source>
</reference>